<keyword evidence="2" id="KW-0812">Transmembrane</keyword>
<keyword evidence="2" id="KW-1133">Transmembrane helix</keyword>
<name>A0A494Y598_9BACL</name>
<accession>A0A494Y598</accession>
<keyword evidence="2" id="KW-0472">Membrane</keyword>
<dbReference type="RefSeq" id="WP_120976278.1">
    <property type="nucleotide sequence ID" value="NZ_RBZM01000004.1"/>
</dbReference>
<dbReference type="AlphaFoldDB" id="A0A494Y598"/>
<reference evidence="3 4" key="1">
    <citation type="submission" date="2018-10" db="EMBL/GenBank/DDBJ databases">
        <title>Cohnella sp. M2MS4P-1, whole genome shotgun sequence.</title>
        <authorList>
            <person name="Tuo L."/>
        </authorList>
    </citation>
    <scope>NUCLEOTIDE SEQUENCE [LARGE SCALE GENOMIC DNA]</scope>
    <source>
        <strain evidence="3 4">M2MS4P-1</strain>
    </source>
</reference>
<feature type="compositionally biased region" description="Basic and acidic residues" evidence="1">
    <location>
        <begin position="101"/>
        <end position="121"/>
    </location>
</feature>
<proteinExistence type="predicted"/>
<evidence type="ECO:0000313" key="4">
    <source>
        <dbReference type="Proteomes" id="UP000282076"/>
    </source>
</evidence>
<evidence type="ECO:0000256" key="1">
    <source>
        <dbReference type="SAM" id="MobiDB-lite"/>
    </source>
</evidence>
<feature type="region of interest" description="Disordered" evidence="1">
    <location>
        <begin position="67"/>
        <end position="121"/>
    </location>
</feature>
<feature type="compositionally biased region" description="Pro residues" evidence="1">
    <location>
        <begin position="86"/>
        <end position="96"/>
    </location>
</feature>
<keyword evidence="4" id="KW-1185">Reference proteome</keyword>
<dbReference type="Proteomes" id="UP000282076">
    <property type="component" value="Unassembled WGS sequence"/>
</dbReference>
<dbReference type="OrthoDB" id="2616345at2"/>
<feature type="compositionally biased region" description="Basic and acidic residues" evidence="1">
    <location>
        <begin position="67"/>
        <end position="77"/>
    </location>
</feature>
<sequence>MHKYRSWLMGLGIGIVIGASMLQLILLAKDQVKQVEATPISRERLNEEAVKEGLVLLTQNELDAKLKQAAKESKGTEQSEASPSPSSSPSPTPSPSSSPEASEKPDQKDEQPSSSSSEEKLTLYVSPGMTLTEVANDLKKLGLIGDVNGFIKHAKPISKKMNVGNAIFVGKPTYQQIMDELARKK</sequence>
<protein>
    <submittedName>
        <fullName evidence="3">Uncharacterized protein</fullName>
    </submittedName>
</protein>
<evidence type="ECO:0000313" key="3">
    <source>
        <dbReference type="EMBL" id="RKP55486.1"/>
    </source>
</evidence>
<comment type="caution">
    <text evidence="3">The sequence shown here is derived from an EMBL/GenBank/DDBJ whole genome shotgun (WGS) entry which is preliminary data.</text>
</comment>
<organism evidence="3 4">
    <name type="scientific">Cohnella endophytica</name>
    <dbReference type="NCBI Taxonomy" id="2419778"/>
    <lineage>
        <taxon>Bacteria</taxon>
        <taxon>Bacillati</taxon>
        <taxon>Bacillota</taxon>
        <taxon>Bacilli</taxon>
        <taxon>Bacillales</taxon>
        <taxon>Paenibacillaceae</taxon>
        <taxon>Cohnella</taxon>
    </lineage>
</organism>
<feature type="transmembrane region" description="Helical" evidence="2">
    <location>
        <begin position="7"/>
        <end position="28"/>
    </location>
</feature>
<gene>
    <name evidence="3" type="ORF">D7Z26_09890</name>
</gene>
<evidence type="ECO:0000256" key="2">
    <source>
        <dbReference type="SAM" id="Phobius"/>
    </source>
</evidence>
<dbReference type="EMBL" id="RBZM01000004">
    <property type="protein sequence ID" value="RKP55486.1"/>
    <property type="molecule type" value="Genomic_DNA"/>
</dbReference>